<accession>A0A348AHH9</accession>
<dbReference type="Proteomes" id="UP000276437">
    <property type="component" value="Chromosome"/>
</dbReference>
<keyword evidence="1" id="KW-0966">Cell projection</keyword>
<dbReference type="Pfam" id="PF03692">
    <property type="entry name" value="CxxCxxCC"/>
    <property type="match status" value="1"/>
</dbReference>
<name>A0A348AHH9_9FIRM</name>
<dbReference type="InterPro" id="IPR005358">
    <property type="entry name" value="Puta_zinc/iron-chelating_dom"/>
</dbReference>
<dbReference type="EMBL" id="AP018449">
    <property type="protein sequence ID" value="BBB90527.1"/>
    <property type="molecule type" value="Genomic_DNA"/>
</dbReference>
<gene>
    <name evidence="1" type="ORF">MAMMFC1_01178</name>
</gene>
<dbReference type="AlphaFoldDB" id="A0A348AHH9"/>
<keyword evidence="1" id="KW-0282">Flagellum</keyword>
<keyword evidence="1" id="KW-0969">Cilium</keyword>
<reference evidence="1 2" key="1">
    <citation type="journal article" date="2018" name="Int. J. Syst. Evol. Microbiol.">
        <title>Methylomusa anaerophila gen. nov., sp. nov., an anaerobic methanol-utilizing bacterium isolated from a microbial fuel cell.</title>
        <authorList>
            <person name="Amano N."/>
            <person name="Yamamuro A."/>
            <person name="Miyahara M."/>
            <person name="Kouzuma A."/>
            <person name="Abe T."/>
            <person name="Watanabe K."/>
        </authorList>
    </citation>
    <scope>NUCLEOTIDE SEQUENCE [LARGE SCALE GENOMIC DNA]</scope>
    <source>
        <strain evidence="1 2">MMFC1</strain>
    </source>
</reference>
<dbReference type="RefSeq" id="WP_126307290.1">
    <property type="nucleotide sequence ID" value="NZ_AP018449.1"/>
</dbReference>
<dbReference type="GO" id="GO:0032259">
    <property type="term" value="P:methylation"/>
    <property type="evidence" value="ECO:0007669"/>
    <property type="project" value="UniProtKB-KW"/>
</dbReference>
<protein>
    <submittedName>
        <fullName evidence="1">Flagellin N-methylase</fullName>
    </submittedName>
</protein>
<proteinExistence type="predicted"/>
<keyword evidence="1" id="KW-0489">Methyltransferase</keyword>
<organism evidence="1 2">
    <name type="scientific">Methylomusa anaerophila</name>
    <dbReference type="NCBI Taxonomy" id="1930071"/>
    <lineage>
        <taxon>Bacteria</taxon>
        <taxon>Bacillati</taxon>
        <taxon>Bacillota</taxon>
        <taxon>Negativicutes</taxon>
        <taxon>Selenomonadales</taxon>
        <taxon>Sporomusaceae</taxon>
        <taxon>Methylomusa</taxon>
    </lineage>
</organism>
<dbReference type="KEGG" id="mana:MAMMFC1_01178"/>
<evidence type="ECO:0000313" key="2">
    <source>
        <dbReference type="Proteomes" id="UP000276437"/>
    </source>
</evidence>
<sequence>MKQFNICIKQNDFLFQFIKLDIPDHDISLTDLMPALFKLFDCFIEIELKLTKTTCQKGCSVCCNQLIPISISEAFYLNDLIQNLPREKQTAVNKRFQSALHIMNKKRLFTRGNNPTVNKNIDQDYFNLKISCPFLESNICSIYEFRPFVCREYNLTSNPDFCIDPYHNSIEKIKIKRNIGALVAAFTARLYGLPPIPIPIPLILIPGWVKENKHLNNKTWSGEWLFNTIIDRLVILNDKSLELSYTVL</sequence>
<dbReference type="OrthoDB" id="9810361at2"/>
<keyword evidence="1" id="KW-0808">Transferase</keyword>
<dbReference type="GO" id="GO:0008168">
    <property type="term" value="F:methyltransferase activity"/>
    <property type="evidence" value="ECO:0007669"/>
    <property type="project" value="UniProtKB-KW"/>
</dbReference>
<evidence type="ECO:0000313" key="1">
    <source>
        <dbReference type="EMBL" id="BBB90527.1"/>
    </source>
</evidence>
<keyword evidence="2" id="KW-1185">Reference proteome</keyword>